<evidence type="ECO:0000256" key="10">
    <source>
        <dbReference type="ARBA" id="ARBA00031484"/>
    </source>
</evidence>
<dbReference type="EMBL" id="FNEJ01000009">
    <property type="protein sequence ID" value="SDI75743.1"/>
    <property type="molecule type" value="Genomic_DNA"/>
</dbReference>
<organism evidence="16 17">
    <name type="scientific">Salipiger marinus</name>
    <dbReference type="NCBI Taxonomy" id="555512"/>
    <lineage>
        <taxon>Bacteria</taxon>
        <taxon>Pseudomonadati</taxon>
        <taxon>Pseudomonadota</taxon>
        <taxon>Alphaproteobacteria</taxon>
        <taxon>Rhodobacterales</taxon>
        <taxon>Roseobacteraceae</taxon>
        <taxon>Salipiger</taxon>
    </lineage>
</organism>
<keyword evidence="7 14" id="KW-0472">Membrane</keyword>
<dbReference type="AlphaFoldDB" id="A0A1G8N6H5"/>
<evidence type="ECO:0000256" key="14">
    <source>
        <dbReference type="SAM" id="Phobius"/>
    </source>
</evidence>
<keyword evidence="17" id="KW-1185">Reference proteome</keyword>
<dbReference type="Pfam" id="PF13624">
    <property type="entry name" value="SurA_N_3"/>
    <property type="match status" value="1"/>
</dbReference>
<evidence type="ECO:0000256" key="11">
    <source>
        <dbReference type="ARBA" id="ARBA00038408"/>
    </source>
</evidence>
<dbReference type="InterPro" id="IPR046357">
    <property type="entry name" value="PPIase_dom_sf"/>
</dbReference>
<dbReference type="InterPro" id="IPR000297">
    <property type="entry name" value="PPIase_PpiC"/>
</dbReference>
<evidence type="ECO:0000259" key="15">
    <source>
        <dbReference type="Pfam" id="PF13145"/>
    </source>
</evidence>
<keyword evidence="8" id="KW-0143">Chaperone</keyword>
<evidence type="ECO:0000256" key="7">
    <source>
        <dbReference type="ARBA" id="ARBA00023136"/>
    </source>
</evidence>
<dbReference type="InterPro" id="IPR027304">
    <property type="entry name" value="Trigger_fact/SurA_dom_sf"/>
</dbReference>
<evidence type="ECO:0000256" key="1">
    <source>
        <dbReference type="ARBA" id="ARBA00004382"/>
    </source>
</evidence>
<evidence type="ECO:0000256" key="13">
    <source>
        <dbReference type="ARBA" id="ARBA00042775"/>
    </source>
</evidence>
<dbReference type="Gene3D" id="1.10.4030.10">
    <property type="entry name" value="Porin chaperone SurA, peptide-binding domain"/>
    <property type="match status" value="1"/>
</dbReference>
<dbReference type="InterPro" id="IPR052029">
    <property type="entry name" value="PpiD_chaperone"/>
</dbReference>
<dbReference type="PANTHER" id="PTHR47529:SF1">
    <property type="entry name" value="PERIPLASMIC CHAPERONE PPID"/>
    <property type="match status" value="1"/>
</dbReference>
<protein>
    <recommendedName>
        <fullName evidence="2">Parvulin-like PPIase</fullName>
    </recommendedName>
    <alternativeName>
        <fullName evidence="9">Peptidyl-prolyl cis-trans isomerase plp</fullName>
    </alternativeName>
    <alternativeName>
        <fullName evidence="12">Periplasmic chaperone PpiD</fullName>
    </alternativeName>
    <alternativeName>
        <fullName evidence="13">Periplasmic folding chaperone</fullName>
    </alternativeName>
    <alternativeName>
        <fullName evidence="10">Rotamase plp</fullName>
    </alternativeName>
</protein>
<proteinExistence type="inferred from homology"/>
<evidence type="ECO:0000256" key="12">
    <source>
        <dbReference type="ARBA" id="ARBA00040743"/>
    </source>
</evidence>
<evidence type="ECO:0000256" key="2">
    <source>
        <dbReference type="ARBA" id="ARBA00018370"/>
    </source>
</evidence>
<evidence type="ECO:0000313" key="16">
    <source>
        <dbReference type="EMBL" id="SDI75743.1"/>
    </source>
</evidence>
<dbReference type="RefSeq" id="WP_089847361.1">
    <property type="nucleotide sequence ID" value="NZ_FNEJ01000009.1"/>
</dbReference>
<keyword evidence="3" id="KW-1003">Cell membrane</keyword>
<gene>
    <name evidence="16" type="ORF">SAMN04487993_1009181</name>
</gene>
<dbReference type="Proteomes" id="UP000199093">
    <property type="component" value="Unassembled WGS sequence"/>
</dbReference>
<keyword evidence="6 14" id="KW-1133">Transmembrane helix</keyword>
<keyword evidence="4" id="KW-0997">Cell inner membrane</keyword>
<feature type="domain" description="PpiC" evidence="15">
    <location>
        <begin position="245"/>
        <end position="362"/>
    </location>
</feature>
<dbReference type="OrthoDB" id="9768393at2"/>
<dbReference type="GO" id="GO:0003755">
    <property type="term" value="F:peptidyl-prolyl cis-trans isomerase activity"/>
    <property type="evidence" value="ECO:0007669"/>
    <property type="project" value="InterPro"/>
</dbReference>
<dbReference type="Pfam" id="PF13145">
    <property type="entry name" value="Rotamase_2"/>
    <property type="match status" value="1"/>
</dbReference>
<accession>A0A1G8N6H5</accession>
<dbReference type="PANTHER" id="PTHR47529">
    <property type="entry name" value="PEPTIDYL-PROLYL CIS-TRANS ISOMERASE D"/>
    <property type="match status" value="1"/>
</dbReference>
<evidence type="ECO:0000256" key="6">
    <source>
        <dbReference type="ARBA" id="ARBA00022989"/>
    </source>
</evidence>
<dbReference type="GO" id="GO:0005886">
    <property type="term" value="C:plasma membrane"/>
    <property type="evidence" value="ECO:0007669"/>
    <property type="project" value="UniProtKB-SubCell"/>
</dbReference>
<comment type="similarity">
    <text evidence="11">Belongs to the PpiD chaperone family.</text>
</comment>
<feature type="transmembrane region" description="Helical" evidence="14">
    <location>
        <begin position="12"/>
        <end position="32"/>
    </location>
</feature>
<evidence type="ECO:0000256" key="3">
    <source>
        <dbReference type="ARBA" id="ARBA00022475"/>
    </source>
</evidence>
<reference evidence="16 17" key="1">
    <citation type="submission" date="2016-10" db="EMBL/GenBank/DDBJ databases">
        <authorList>
            <person name="de Groot N.N."/>
        </authorList>
    </citation>
    <scope>NUCLEOTIDE SEQUENCE [LARGE SCALE GENOMIC DNA]</scope>
    <source>
        <strain evidence="16 17">DSM 26424</strain>
    </source>
</reference>
<sequence length="615" mass="65711">MARGKSSITKTLVWGLLILVVMGFGAFGTVSFSGGVRGLGDVGQTEITSDAYARTLQNEMQALQAQTGQPVTMAQAQQWGVTDRALAQVVTSAALDEEARRIGLSVGDAQVAEELAAISAFQGPDGSFSRDGYAMALRNAGLSEAEFEEDLRRESARSLLTGAILSGTALPDTYVDTLLAWAGETRNFTWARLGRDSLTTGLPVPTEADLQAWYEENIDLFTLPEAKALTYAWITPDMILDTVEVDEDTLRAAYEERIAEYNLPERRLVERLVFGNEAEAQAALDRITAGETDFETVVDERGLALSDIDLGDLPEGALDEAGAAVFAAEVGQVVGPLPSDLGPALYRVNGVLEAQETPYEDAVPQLRDELALDRARRVIAGMAQSLDDELAGGATLEDLAEETELDLGQIDWTEASDSGIAGYDAFREAAAAITAEDYPEIRDLGDGGIFALRLDEIRPPAPQPFDAVRDQVGQGYDAEQATEALLAQARTLADRIAAGESFADLGLEPVTEEGLTRDARIEGLPDALLPEAFTLEPGTTATLPGDGSALILRLDAVTPVDRTTPEAEALAGLLRDRAASAVANDLYRAFTTDIQNRAGVRIDQQAVTAVHTSFQ</sequence>
<dbReference type="SUPFAM" id="SSF109998">
    <property type="entry name" value="Triger factor/SurA peptide-binding domain-like"/>
    <property type="match status" value="1"/>
</dbReference>
<dbReference type="SUPFAM" id="SSF54534">
    <property type="entry name" value="FKBP-like"/>
    <property type="match status" value="1"/>
</dbReference>
<name>A0A1G8N6H5_9RHOB</name>
<dbReference type="Gene3D" id="3.10.50.40">
    <property type="match status" value="1"/>
</dbReference>
<dbReference type="STRING" id="555512.SAMN04487993_1009181"/>
<evidence type="ECO:0000256" key="8">
    <source>
        <dbReference type="ARBA" id="ARBA00023186"/>
    </source>
</evidence>
<evidence type="ECO:0000256" key="5">
    <source>
        <dbReference type="ARBA" id="ARBA00022692"/>
    </source>
</evidence>
<comment type="subcellular location">
    <subcellularLocation>
        <location evidence="1">Cell inner membrane</location>
        <topology evidence="1">Single-pass type II membrane protein</topology>
        <orientation evidence="1">Periplasmic side</orientation>
    </subcellularLocation>
</comment>
<keyword evidence="5 14" id="KW-0812">Transmembrane</keyword>
<evidence type="ECO:0000313" key="17">
    <source>
        <dbReference type="Proteomes" id="UP000199093"/>
    </source>
</evidence>
<evidence type="ECO:0000256" key="9">
    <source>
        <dbReference type="ARBA" id="ARBA00030642"/>
    </source>
</evidence>
<keyword evidence="16" id="KW-0413">Isomerase</keyword>
<evidence type="ECO:0000256" key="4">
    <source>
        <dbReference type="ARBA" id="ARBA00022519"/>
    </source>
</evidence>